<dbReference type="STRING" id="156994.SAMN04488028_101322"/>
<dbReference type="CDD" id="cd17535">
    <property type="entry name" value="REC_NarL-like"/>
    <property type="match status" value="1"/>
</dbReference>
<protein>
    <submittedName>
        <fullName evidence="8">Two component transcriptional regulator, LuxR family</fullName>
    </submittedName>
</protein>
<dbReference type="InterPro" id="IPR016032">
    <property type="entry name" value="Sig_transdc_resp-reg_C-effctor"/>
</dbReference>
<dbReference type="AlphaFoldDB" id="A0A1M6JU85"/>
<evidence type="ECO:0000313" key="8">
    <source>
        <dbReference type="EMBL" id="SHJ50226.1"/>
    </source>
</evidence>
<dbReference type="InterPro" id="IPR039420">
    <property type="entry name" value="WalR-like"/>
</dbReference>
<dbReference type="PANTHER" id="PTHR43214:SF41">
    <property type="entry name" value="NITRATE_NITRITE RESPONSE REGULATOR PROTEIN NARP"/>
    <property type="match status" value="1"/>
</dbReference>
<dbReference type="PROSITE" id="PS50043">
    <property type="entry name" value="HTH_LUXR_2"/>
    <property type="match status" value="1"/>
</dbReference>
<evidence type="ECO:0000313" key="9">
    <source>
        <dbReference type="Proteomes" id="UP000184474"/>
    </source>
</evidence>
<proteinExistence type="predicted"/>
<dbReference type="Gene3D" id="3.40.50.2300">
    <property type="match status" value="1"/>
</dbReference>
<evidence type="ECO:0000256" key="4">
    <source>
        <dbReference type="ARBA" id="ARBA00023163"/>
    </source>
</evidence>
<sequence length="223" mass="24917">MSKIKVILADDHVIVRNGIKILLESNGDVDVIAEASNGEEALEKVRLLKPDILISDIRMPIMNGIEATARLKEFSPNTKALILSMHDDEEYIIKSIESGASGYLLKDTTKEEFSKALHAILDGQKYFSGDISNILVNSYLNIKDGKPVSTSSQSGVIDYHITKREKQILQLVYEGNSNKEIADKLGKSVRTVETHRFNIMKKLSVSNITELLRKIDAEPYITQ</sequence>
<dbReference type="Proteomes" id="UP000184474">
    <property type="component" value="Unassembled WGS sequence"/>
</dbReference>
<dbReference type="EMBL" id="FRAA01000001">
    <property type="protein sequence ID" value="SHJ50226.1"/>
    <property type="molecule type" value="Genomic_DNA"/>
</dbReference>
<evidence type="ECO:0000256" key="2">
    <source>
        <dbReference type="ARBA" id="ARBA00023015"/>
    </source>
</evidence>
<dbReference type="PROSITE" id="PS50110">
    <property type="entry name" value="RESPONSE_REGULATORY"/>
    <property type="match status" value="1"/>
</dbReference>
<accession>A0A1M6JU85</accession>
<dbReference type="RefSeq" id="WP_073118802.1">
    <property type="nucleotide sequence ID" value="NZ_FRAA01000001.1"/>
</dbReference>
<keyword evidence="1 5" id="KW-0597">Phosphoprotein</keyword>
<feature type="modified residue" description="4-aspartylphosphate" evidence="5">
    <location>
        <position position="56"/>
    </location>
</feature>
<dbReference type="GO" id="GO:0006355">
    <property type="term" value="P:regulation of DNA-templated transcription"/>
    <property type="evidence" value="ECO:0007669"/>
    <property type="project" value="InterPro"/>
</dbReference>
<dbReference type="PANTHER" id="PTHR43214">
    <property type="entry name" value="TWO-COMPONENT RESPONSE REGULATOR"/>
    <property type="match status" value="1"/>
</dbReference>
<feature type="domain" description="Response regulatory" evidence="7">
    <location>
        <begin position="5"/>
        <end position="121"/>
    </location>
</feature>
<dbReference type="GO" id="GO:0003677">
    <property type="term" value="F:DNA binding"/>
    <property type="evidence" value="ECO:0007669"/>
    <property type="project" value="UniProtKB-KW"/>
</dbReference>
<dbReference type="SUPFAM" id="SSF52172">
    <property type="entry name" value="CheY-like"/>
    <property type="match status" value="1"/>
</dbReference>
<evidence type="ECO:0000259" key="6">
    <source>
        <dbReference type="PROSITE" id="PS50043"/>
    </source>
</evidence>
<dbReference type="GO" id="GO:0000160">
    <property type="term" value="P:phosphorelay signal transduction system"/>
    <property type="evidence" value="ECO:0007669"/>
    <property type="project" value="InterPro"/>
</dbReference>
<evidence type="ECO:0000256" key="1">
    <source>
        <dbReference type="ARBA" id="ARBA00022553"/>
    </source>
</evidence>
<keyword evidence="9" id="KW-1185">Reference proteome</keyword>
<dbReference type="CDD" id="cd06170">
    <property type="entry name" value="LuxR_C_like"/>
    <property type="match status" value="1"/>
</dbReference>
<keyword evidence="3" id="KW-0238">DNA-binding</keyword>
<organism evidence="8 9">
    <name type="scientific">Reichenbachiella agariperforans</name>
    <dbReference type="NCBI Taxonomy" id="156994"/>
    <lineage>
        <taxon>Bacteria</taxon>
        <taxon>Pseudomonadati</taxon>
        <taxon>Bacteroidota</taxon>
        <taxon>Cytophagia</taxon>
        <taxon>Cytophagales</taxon>
        <taxon>Reichenbachiellaceae</taxon>
        <taxon>Reichenbachiella</taxon>
    </lineage>
</organism>
<evidence type="ECO:0000259" key="7">
    <source>
        <dbReference type="PROSITE" id="PS50110"/>
    </source>
</evidence>
<reference evidence="9" key="1">
    <citation type="submission" date="2016-11" db="EMBL/GenBank/DDBJ databases">
        <authorList>
            <person name="Varghese N."/>
            <person name="Submissions S."/>
        </authorList>
    </citation>
    <scope>NUCLEOTIDE SEQUENCE [LARGE SCALE GENOMIC DNA]</scope>
    <source>
        <strain evidence="9">DSM 26134</strain>
    </source>
</reference>
<dbReference type="InterPro" id="IPR058245">
    <property type="entry name" value="NreC/VraR/RcsB-like_REC"/>
</dbReference>
<dbReference type="SMART" id="SM00421">
    <property type="entry name" value="HTH_LUXR"/>
    <property type="match status" value="1"/>
</dbReference>
<dbReference type="InterPro" id="IPR001789">
    <property type="entry name" value="Sig_transdc_resp-reg_receiver"/>
</dbReference>
<name>A0A1M6JU85_REIAG</name>
<dbReference type="PRINTS" id="PR00038">
    <property type="entry name" value="HTHLUXR"/>
</dbReference>
<dbReference type="InterPro" id="IPR000792">
    <property type="entry name" value="Tscrpt_reg_LuxR_C"/>
</dbReference>
<dbReference type="Pfam" id="PF00196">
    <property type="entry name" value="GerE"/>
    <property type="match status" value="1"/>
</dbReference>
<feature type="domain" description="HTH luxR-type" evidence="6">
    <location>
        <begin position="154"/>
        <end position="219"/>
    </location>
</feature>
<keyword evidence="2" id="KW-0805">Transcription regulation</keyword>
<evidence type="ECO:0000256" key="5">
    <source>
        <dbReference type="PROSITE-ProRule" id="PRU00169"/>
    </source>
</evidence>
<keyword evidence="4" id="KW-0804">Transcription</keyword>
<gene>
    <name evidence="8" type="ORF">SAMN04488028_101322</name>
</gene>
<evidence type="ECO:0000256" key="3">
    <source>
        <dbReference type="ARBA" id="ARBA00023125"/>
    </source>
</evidence>
<dbReference type="InterPro" id="IPR011006">
    <property type="entry name" value="CheY-like_superfamily"/>
</dbReference>
<dbReference type="SMART" id="SM00448">
    <property type="entry name" value="REC"/>
    <property type="match status" value="1"/>
</dbReference>
<dbReference type="Pfam" id="PF00072">
    <property type="entry name" value="Response_reg"/>
    <property type="match status" value="1"/>
</dbReference>
<dbReference type="SUPFAM" id="SSF46894">
    <property type="entry name" value="C-terminal effector domain of the bipartite response regulators"/>
    <property type="match status" value="1"/>
</dbReference>